<dbReference type="STRING" id="754436.JCM19237_2801"/>
<dbReference type="Proteomes" id="UP000029227">
    <property type="component" value="Unassembled WGS sequence"/>
</dbReference>
<comment type="caution">
    <text evidence="1">The sequence shown here is derived from an EMBL/GenBank/DDBJ whole genome shotgun (WGS) entry which is preliminary data.</text>
</comment>
<name>A0A090QXU5_9GAMM</name>
<sequence length="149" mass="16973">MGLFTDASLVWADPVVHSVCHPALSEHFVSPANAYLNYYQLAINNPILADELSDQFDTSDKVSVVPAESALYLLGQYKIAQFKKESDYKQSQILQQLTDLALHSKQRWISDEVAFLVALNHYYKKNYTLAYAQLEASKSVRLLRIINIY</sequence>
<evidence type="ECO:0000313" key="1">
    <source>
        <dbReference type="EMBL" id="GAL06704.1"/>
    </source>
</evidence>
<accession>A0A090QXU5</accession>
<dbReference type="EMBL" id="BBMN01000012">
    <property type="protein sequence ID" value="GAL06704.1"/>
    <property type="molecule type" value="Genomic_DNA"/>
</dbReference>
<gene>
    <name evidence="1" type="ORF">JCM19237_2801</name>
</gene>
<reference evidence="1 2" key="1">
    <citation type="journal article" date="2014" name="Genome Announc.">
        <title>Draft Genome Sequences of Two Vibrionaceae Species, Vibrio ponticus C121 and Photobacterium aphoticum C119, Isolated as Coral Reef Microbiota.</title>
        <authorList>
            <person name="Al-saari N."/>
            <person name="Meirelles P.M."/>
            <person name="Mino S."/>
            <person name="Suda W."/>
            <person name="Oshima K."/>
            <person name="Hattori M."/>
            <person name="Ohkuma M."/>
            <person name="Thompson F.L."/>
            <person name="Gomez-Gil B."/>
            <person name="Sawabe T."/>
            <person name="Sawabe T."/>
        </authorList>
    </citation>
    <scope>NUCLEOTIDE SEQUENCE [LARGE SCALE GENOMIC DNA]</scope>
    <source>
        <strain evidence="1 2">JCM 19237</strain>
    </source>
</reference>
<proteinExistence type="predicted"/>
<evidence type="ECO:0000313" key="2">
    <source>
        <dbReference type="Proteomes" id="UP000029227"/>
    </source>
</evidence>
<organism evidence="1 2">
    <name type="scientific">Photobacterium aphoticum</name>
    <dbReference type="NCBI Taxonomy" id="754436"/>
    <lineage>
        <taxon>Bacteria</taxon>
        <taxon>Pseudomonadati</taxon>
        <taxon>Pseudomonadota</taxon>
        <taxon>Gammaproteobacteria</taxon>
        <taxon>Vibrionales</taxon>
        <taxon>Vibrionaceae</taxon>
        <taxon>Photobacterium</taxon>
    </lineage>
</organism>
<dbReference type="AlphaFoldDB" id="A0A090QXU5"/>
<protein>
    <submittedName>
        <fullName evidence="1">Uncharacterized protein</fullName>
    </submittedName>
</protein>